<evidence type="ECO:0000313" key="3">
    <source>
        <dbReference type="Proteomes" id="UP000717364"/>
    </source>
</evidence>
<dbReference type="PRINTS" id="PR00313">
    <property type="entry name" value="CABNDNGRPT"/>
</dbReference>
<dbReference type="InterPro" id="IPR011050">
    <property type="entry name" value="Pectin_lyase_fold/virulence"/>
</dbReference>
<dbReference type="RefSeq" id="WP_215610690.1">
    <property type="nucleotide sequence ID" value="NZ_JADOES010000052.1"/>
</dbReference>
<accession>A0A947DJX2</accession>
<keyword evidence="3" id="KW-1185">Reference proteome</keyword>
<dbReference type="SMART" id="SM00912">
    <property type="entry name" value="Haemagg_act"/>
    <property type="match status" value="1"/>
</dbReference>
<evidence type="ECO:0000313" key="2">
    <source>
        <dbReference type="EMBL" id="MBT9317625.1"/>
    </source>
</evidence>
<dbReference type="Pfam" id="PF05860">
    <property type="entry name" value="TPS"/>
    <property type="match status" value="1"/>
</dbReference>
<dbReference type="InterPro" id="IPR012334">
    <property type="entry name" value="Pectin_lyas_fold"/>
</dbReference>
<dbReference type="Proteomes" id="UP000717364">
    <property type="component" value="Unassembled WGS sequence"/>
</dbReference>
<protein>
    <submittedName>
        <fullName evidence="2">CHAT domain-containing protein</fullName>
    </submittedName>
</protein>
<reference evidence="2" key="2">
    <citation type="journal article" date="2021" name="Mar. Drugs">
        <title>Genome Reduction and Secondary Metabolism of the Marine Sponge-Associated Cyanobacterium Leptothoe.</title>
        <authorList>
            <person name="Konstantinou D."/>
            <person name="Popin R.V."/>
            <person name="Fewer D.P."/>
            <person name="Sivonen K."/>
            <person name="Gkelis S."/>
        </authorList>
    </citation>
    <scope>NUCLEOTIDE SEQUENCE</scope>
    <source>
        <strain evidence="2">TAU-MAC 1115</strain>
    </source>
</reference>
<dbReference type="InterPro" id="IPR008638">
    <property type="entry name" value="FhaB/CdiA-like_TPS"/>
</dbReference>
<dbReference type="Pfam" id="PF12770">
    <property type="entry name" value="CHAT"/>
    <property type="match status" value="1"/>
</dbReference>
<dbReference type="InterPro" id="IPR024983">
    <property type="entry name" value="CHAT_dom"/>
</dbReference>
<organism evidence="2 3">
    <name type="scientific">Leptothoe spongobia TAU-MAC 1115</name>
    <dbReference type="NCBI Taxonomy" id="1967444"/>
    <lineage>
        <taxon>Bacteria</taxon>
        <taxon>Bacillati</taxon>
        <taxon>Cyanobacteriota</taxon>
        <taxon>Cyanophyceae</taxon>
        <taxon>Nodosilineales</taxon>
        <taxon>Cymatolegaceae</taxon>
        <taxon>Leptothoe</taxon>
        <taxon>Leptothoe spongobia</taxon>
    </lineage>
</organism>
<evidence type="ECO:0000259" key="1">
    <source>
        <dbReference type="SMART" id="SM00912"/>
    </source>
</evidence>
<reference evidence="2" key="1">
    <citation type="submission" date="2020-11" db="EMBL/GenBank/DDBJ databases">
        <authorList>
            <person name="Konstantinou D."/>
            <person name="Gkelis S."/>
            <person name="Popin R."/>
            <person name="Fewer D."/>
            <person name="Sivonen K."/>
        </authorList>
    </citation>
    <scope>NUCLEOTIDE SEQUENCE</scope>
    <source>
        <strain evidence="2">TAU-MAC 1115</strain>
    </source>
</reference>
<dbReference type="Gene3D" id="2.160.20.10">
    <property type="entry name" value="Single-stranded right-handed beta-helix, Pectin lyase-like"/>
    <property type="match status" value="1"/>
</dbReference>
<dbReference type="NCBIfam" id="TIGR01901">
    <property type="entry name" value="adhes_NPXG"/>
    <property type="match status" value="1"/>
</dbReference>
<dbReference type="InterPro" id="IPR011049">
    <property type="entry name" value="Serralysin-like_metalloprot_C"/>
</dbReference>
<dbReference type="Gene3D" id="2.150.10.10">
    <property type="entry name" value="Serralysin-like metalloprotease, C-terminal"/>
    <property type="match status" value="2"/>
</dbReference>
<dbReference type="SUPFAM" id="SSF51120">
    <property type="entry name" value="beta-Roll"/>
    <property type="match status" value="1"/>
</dbReference>
<sequence length="1863" mass="194640">MGHLGWNQLNSHVLQIAGWLSVFTLGIAPVWGQVVPTGNTTTTTEGLQIQITGGAQSADGANLFHQFESFNVDPLETITFVAPASVENILGRITTLQPSTIDGGLAVSNNANLWLLNPAGIFFGPQAHLNLQGDFTATTADAIGFDQGWFTDGADYQALVGPPRSFAFVSSPGHLINLGNLQVPTGQNIRLLGGSVVNSGTLSAPEGNITIAAVADSNRVSLSQTGQLLALEIEPWSNEITPSRDTSLNISPIHLPVLLTGQGGDNADTLTIAVDGTVQLAQTVANMTPETGHVTVSGTVNSAGEYGGEILILGERLSLVDASINVDGINQGGQIYIGGSYQGTGPLPNASQTQIDPDTTLSANALQQGDGGQIIVWADRVTHFDGDAQAQGGALGGNGGFIEISGKSKLGFTGQFSLAAPQGEAGTILFDPDNIFITNGGTAADVATESVLFPEISAIDNDAGTLILHEATLESWDGDDNIILQANDHILIDLGGNNELRFQPGKGSITFSADADNDATGFFYMTQVGDVINTSGRDINISGDAVVIHSLDTRSADLNSIGNVRFVTPSIISIEETLNANHISLQGNGINFNGGDNSISGQTLSLATDDPSLDIQLGSSVDMINALDIEEREVLALNDGFANILIGRPDGTGKITLYNSIANGGISPFQDPVHLAGANVLQGPDQLTPWTITSSGQGNLNGLFSNGLSFENINSIVVGNGTNDTLHGSTGNDRIVFSGVDAGTFNDVNFAGIQNFDGADGDDQFIFANGAVINGSIDGGTGSNTLDYSAYITDLMIDLETGNASGTGGFSNIQSVIGGAGSNTIQGTNTHDVVTLTGVGTGTINEVAFQAFETVTPGAGDDRFVVNGGPWTSLDGGLGTDTLDYSNYTTAVTVDLQAETATDIGTINNIETLIGGSASDSLIGTNSNDIVLITGNNAGTFNNLNFSNIENHDGGGGNDTFFFSDGTSVTGVLTGGDGIDRANYNNYTTGITVDLQTNSATGTGGFDTVETFIGGSHNDAFKLSATNLISAINGGAGSDTLQGDHVVSEWNLTAVNTGNGTGVTNFSNIENLIAGNQTDQVNFFAGGARFTGALDGGDGPLTLKGDSIGIGTSITGTNTLTIEPISVDRELNLGGPGLTAALDISTPELTTIDNSFTAITIGHPEGTGKITLSAAVTLSVATTIQSPSGNGSINTQGFHLTASELFLSAAQEIMTADLIAPNGVTLKSGDAINTQAILTHDELNGGHVVIDAGTTITTQQIDTTGAAGAGGNVNLNAPEIVQVESIRAEGSSAGGNVTITTDQFVQITGSFTSLDSSIASISTAATHGTGDISIYHGGNSTTPFEIGDSSLLGSNAVLTTGAFQIPTDSSFLNSYSLGNIALVTQDIISPIVANPSPVISLPLTLPNSPTINFNSPLLTNDSLSLEKLTASMGSDDSNKTLFERLENSYSEQFKSHLNLYERVSISPINLDTAQQTLENVEGLMGVRPGVLYVYFLPPTGKDTAIPDSSGLNPNDELGLLLLTHSGQTVRRKVEGVTRDQVMAIANDFLAQITNSISVSSQYLPPAQQLYDWFITPVEDDLQQQGIQSLALAMDTGLRTLPVAALHSGEEFLVERYSLGVIPSFSLTDFNPQNFLYNQLEDTQLLAMGASQFPSQQLLPAVPEELTVVTKSFDDSEVFLNEGFTLDNLQTQVARNEFGIVHLASHGVFEPGEPSHSYIQLWDQPLRLDQVHTLGLQEADIALMVLSACNTALGDREAEYGFAGLAVNAGVQTSVASLWPISDEGTLGLMTYFYENLQQQPIRANALRQAQLAMLQGELTFADGTLYGLDQTALAHFPELEYHGRWNFEHPFYWSTYTLVGSPW</sequence>
<name>A0A947DJX2_9CYAN</name>
<proteinExistence type="predicted"/>
<dbReference type="EMBL" id="JADOES010000052">
    <property type="protein sequence ID" value="MBT9317625.1"/>
    <property type="molecule type" value="Genomic_DNA"/>
</dbReference>
<gene>
    <name evidence="2" type="ORF">IXB50_19570</name>
</gene>
<feature type="domain" description="Filamentous haemagglutinin FhaB/tRNA nuclease CdiA-like TPS" evidence="1">
    <location>
        <begin position="32"/>
        <end position="146"/>
    </location>
</feature>
<dbReference type="SUPFAM" id="SSF51126">
    <property type="entry name" value="Pectin lyase-like"/>
    <property type="match status" value="1"/>
</dbReference>
<comment type="caution">
    <text evidence="2">The sequence shown here is derived from an EMBL/GenBank/DDBJ whole genome shotgun (WGS) entry which is preliminary data.</text>
</comment>